<name>A0A2Z4FMZ0_9DELT</name>
<dbReference type="OrthoDB" id="5514432at2"/>
<dbReference type="RefSeq" id="WP_111335744.1">
    <property type="nucleotide sequence ID" value="NZ_CP030032.1"/>
</dbReference>
<dbReference type="KEGG" id="bsed:DN745_13810"/>
<evidence type="ECO:0000313" key="1">
    <source>
        <dbReference type="EMBL" id="AWV90347.1"/>
    </source>
</evidence>
<organism evidence="1 2">
    <name type="scientific">Bradymonas sediminis</name>
    <dbReference type="NCBI Taxonomy" id="1548548"/>
    <lineage>
        <taxon>Bacteria</taxon>
        <taxon>Deltaproteobacteria</taxon>
        <taxon>Bradymonadales</taxon>
        <taxon>Bradymonadaceae</taxon>
        <taxon>Bradymonas</taxon>
    </lineage>
</organism>
<sequence length="110" mass="11772">MQRLRRNWGSSLLVGAALALLLGASACTDDLYASCSLEAGSRCEDPSQTNISCVEEQNLQCETQVCARYEGSDPYCTTTCEVDDDCTAGVCRIFSPFGSSTGYCVEESDA</sequence>
<dbReference type="EMBL" id="CP030032">
    <property type="protein sequence ID" value="AWV90347.1"/>
    <property type="molecule type" value="Genomic_DNA"/>
</dbReference>
<dbReference type="PROSITE" id="PS51257">
    <property type="entry name" value="PROKAR_LIPOPROTEIN"/>
    <property type="match status" value="1"/>
</dbReference>
<gene>
    <name evidence="1" type="ORF">DN745_13810</name>
</gene>
<dbReference type="AlphaFoldDB" id="A0A2Z4FMZ0"/>
<reference evidence="1 2" key="1">
    <citation type="submission" date="2018-06" db="EMBL/GenBank/DDBJ databases">
        <title>Lujinxingia sediminis gen. nov. sp. nov., a new facultative anaerobic member of the class Deltaproteobacteria, and proposal of Lujinxingaceae fam. nov.</title>
        <authorList>
            <person name="Guo L.-Y."/>
            <person name="Li C.-M."/>
            <person name="Wang S."/>
            <person name="Du Z.-J."/>
        </authorList>
    </citation>
    <scope>NUCLEOTIDE SEQUENCE [LARGE SCALE GENOMIC DNA]</scope>
    <source>
        <strain evidence="1 2">FA350</strain>
    </source>
</reference>
<evidence type="ECO:0000313" key="2">
    <source>
        <dbReference type="Proteomes" id="UP000249799"/>
    </source>
</evidence>
<accession>A0A2Z4FMZ0</accession>
<protein>
    <submittedName>
        <fullName evidence="1">Uncharacterized protein</fullName>
    </submittedName>
</protein>
<dbReference type="Proteomes" id="UP000249799">
    <property type="component" value="Chromosome"/>
</dbReference>
<proteinExistence type="predicted"/>
<keyword evidence="2" id="KW-1185">Reference proteome</keyword>